<dbReference type="EC" id="6.3.3.3" evidence="1"/>
<comment type="cofactor">
    <cofactor evidence="1">
        <name>Mg(2+)</name>
        <dbReference type="ChEBI" id="CHEBI:18420"/>
    </cofactor>
</comment>
<dbReference type="InterPro" id="IPR004472">
    <property type="entry name" value="DTB_synth_BioD"/>
</dbReference>
<evidence type="ECO:0000256" key="1">
    <source>
        <dbReference type="HAMAP-Rule" id="MF_00336"/>
    </source>
</evidence>
<dbReference type="Pfam" id="PF13500">
    <property type="entry name" value="AAA_26"/>
    <property type="match status" value="1"/>
</dbReference>
<keyword evidence="1" id="KW-0093">Biotin biosynthesis</keyword>
<dbReference type="PANTHER" id="PTHR43210">
    <property type="entry name" value="DETHIOBIOTIN SYNTHETASE"/>
    <property type="match status" value="1"/>
</dbReference>
<feature type="binding site" evidence="1">
    <location>
        <begin position="12"/>
        <end position="17"/>
    </location>
    <ligand>
        <name>ATP</name>
        <dbReference type="ChEBI" id="CHEBI:30616"/>
    </ligand>
</feature>
<feature type="binding site" evidence="1">
    <location>
        <position position="50"/>
    </location>
    <ligand>
        <name>ATP</name>
        <dbReference type="ChEBI" id="CHEBI:30616"/>
    </ligand>
</feature>
<reference evidence="3" key="1">
    <citation type="journal article" date="2019" name="Int. J. Syst. Evol. Microbiol.">
        <title>The Global Catalogue of Microorganisms (GCM) 10K type strain sequencing project: providing services to taxonomists for standard genome sequencing and annotation.</title>
        <authorList>
            <consortium name="The Broad Institute Genomics Platform"/>
            <consortium name="The Broad Institute Genome Sequencing Center for Infectious Disease"/>
            <person name="Wu L."/>
            <person name="Ma J."/>
        </authorList>
    </citation>
    <scope>NUCLEOTIDE SEQUENCE [LARGE SCALE GENOMIC DNA]</scope>
    <source>
        <strain evidence="3">JCM 9458</strain>
    </source>
</reference>
<dbReference type="PIRSF" id="PIRSF006755">
    <property type="entry name" value="DTB_synth"/>
    <property type="match status" value="1"/>
</dbReference>
<dbReference type="Gene3D" id="3.40.50.300">
    <property type="entry name" value="P-loop containing nucleotide triphosphate hydrolases"/>
    <property type="match status" value="1"/>
</dbReference>
<dbReference type="NCBIfam" id="TIGR00347">
    <property type="entry name" value="bioD"/>
    <property type="match status" value="1"/>
</dbReference>
<keyword evidence="1" id="KW-0067">ATP-binding</keyword>
<keyword evidence="1" id="KW-0479">Metal-binding</keyword>
<keyword evidence="1" id="KW-0547">Nucleotide-binding</keyword>
<feature type="binding site" evidence="1">
    <location>
        <position position="41"/>
    </location>
    <ligand>
        <name>substrate</name>
    </ligand>
</feature>
<feature type="binding site" evidence="1">
    <location>
        <position position="50"/>
    </location>
    <ligand>
        <name>Mg(2+)</name>
        <dbReference type="ChEBI" id="CHEBI:18420"/>
    </ligand>
</feature>
<dbReference type="SUPFAM" id="SSF52540">
    <property type="entry name" value="P-loop containing nucleoside triphosphate hydrolases"/>
    <property type="match status" value="1"/>
</dbReference>
<feature type="binding site" evidence="1">
    <location>
        <position position="109"/>
    </location>
    <ligand>
        <name>Mg(2+)</name>
        <dbReference type="ChEBI" id="CHEBI:18420"/>
    </ligand>
</feature>
<dbReference type="EMBL" id="BAAAYN010000054">
    <property type="protein sequence ID" value="GAA3396204.1"/>
    <property type="molecule type" value="Genomic_DNA"/>
</dbReference>
<dbReference type="InterPro" id="IPR027417">
    <property type="entry name" value="P-loop_NTPase"/>
</dbReference>
<keyword evidence="1" id="KW-0963">Cytoplasm</keyword>
<comment type="pathway">
    <text evidence="1">Cofactor biosynthesis; biotin biosynthesis; biotin from 7,8-diaminononanoate: step 1/2.</text>
</comment>
<comment type="subunit">
    <text evidence="1">Homodimer.</text>
</comment>
<name>A0ABP6TAP4_9ACTN</name>
<dbReference type="HAMAP" id="MF_00336">
    <property type="entry name" value="BioD"/>
    <property type="match status" value="1"/>
</dbReference>
<feature type="binding site" evidence="1">
    <location>
        <begin position="109"/>
        <end position="112"/>
    </location>
    <ligand>
        <name>ATP</name>
        <dbReference type="ChEBI" id="CHEBI:30616"/>
    </ligand>
</feature>
<comment type="caution">
    <text evidence="1">Lacks conserved residue(s) required for the propagation of feature annotation.</text>
</comment>
<dbReference type="RefSeq" id="WP_345732767.1">
    <property type="nucleotide sequence ID" value="NZ_BAAAYN010000054.1"/>
</dbReference>
<accession>A0ABP6TAP4</accession>
<gene>
    <name evidence="1 2" type="primary">bioD</name>
    <name evidence="2" type="ORF">GCM10020369_72040</name>
</gene>
<organism evidence="2 3">
    <name type="scientific">Cryptosporangium minutisporangium</name>
    <dbReference type="NCBI Taxonomy" id="113569"/>
    <lineage>
        <taxon>Bacteria</taxon>
        <taxon>Bacillati</taxon>
        <taxon>Actinomycetota</taxon>
        <taxon>Actinomycetes</taxon>
        <taxon>Cryptosporangiales</taxon>
        <taxon>Cryptosporangiaceae</taxon>
        <taxon>Cryptosporangium</taxon>
    </lineage>
</organism>
<comment type="function">
    <text evidence="1">Catalyzes a mechanistically unusual reaction, the ATP-dependent insertion of CO2 between the N7 and N8 nitrogen atoms of 7,8-diaminopelargonic acid (DAPA, also called 7,8-diammoniononanoate) to form a ureido ring.</text>
</comment>
<dbReference type="Proteomes" id="UP001501676">
    <property type="component" value="Unassembled WGS sequence"/>
</dbReference>
<feature type="active site" evidence="1">
    <location>
        <position position="37"/>
    </location>
</feature>
<comment type="caution">
    <text evidence="2">The sequence shown here is derived from an EMBL/GenBank/DDBJ whole genome shotgun (WGS) entry which is preliminary data.</text>
</comment>
<dbReference type="CDD" id="cd03109">
    <property type="entry name" value="DTBS"/>
    <property type="match status" value="1"/>
</dbReference>
<evidence type="ECO:0000313" key="3">
    <source>
        <dbReference type="Proteomes" id="UP001501676"/>
    </source>
</evidence>
<proteinExistence type="inferred from homology"/>
<dbReference type="PANTHER" id="PTHR43210:SF5">
    <property type="entry name" value="DETHIOBIOTIN SYNTHETASE"/>
    <property type="match status" value="1"/>
</dbReference>
<comment type="similarity">
    <text evidence="1">Belongs to the dethiobiotin synthetase family.</text>
</comment>
<comment type="catalytic activity">
    <reaction evidence="1">
        <text>(7R,8S)-7,8-diammoniononanoate + CO2 + ATP = (4R,5S)-dethiobiotin + ADP + phosphate + 3 H(+)</text>
        <dbReference type="Rhea" id="RHEA:15805"/>
        <dbReference type="ChEBI" id="CHEBI:15378"/>
        <dbReference type="ChEBI" id="CHEBI:16526"/>
        <dbReference type="ChEBI" id="CHEBI:30616"/>
        <dbReference type="ChEBI" id="CHEBI:43474"/>
        <dbReference type="ChEBI" id="CHEBI:149469"/>
        <dbReference type="ChEBI" id="CHEBI:149473"/>
        <dbReference type="ChEBI" id="CHEBI:456216"/>
        <dbReference type="EC" id="6.3.3.3"/>
    </reaction>
</comment>
<feature type="binding site" evidence="1">
    <location>
        <begin position="170"/>
        <end position="171"/>
    </location>
    <ligand>
        <name>ATP</name>
        <dbReference type="ChEBI" id="CHEBI:30616"/>
    </ligand>
</feature>
<feature type="binding site" evidence="1">
    <location>
        <position position="16"/>
    </location>
    <ligand>
        <name>Mg(2+)</name>
        <dbReference type="ChEBI" id="CHEBI:18420"/>
    </ligand>
</feature>
<keyword evidence="1" id="KW-0436">Ligase</keyword>
<evidence type="ECO:0000313" key="2">
    <source>
        <dbReference type="EMBL" id="GAA3396204.1"/>
    </source>
</evidence>
<keyword evidence="1" id="KW-0460">Magnesium</keyword>
<sequence>MGIVAVTGTSTEVGKTVTTAAIAALARSRGRSVAVIKPAQTGLRPDEPGDLAEVERLAPGVVTYEYARYPDPLSPEAAARQTGDRPLRLAAVAKSIAALDDDYDLVLVEGAGGLLVRFGPDGWTLADLAWAVQAPVLLVAAAGLGTLNHTALTAEALDGRGVPLAGLVVGSWPADPDLATRCNVADLETVTGRPLDGVLPAGAPHETDFLSVARAGLNDSWGGTFDAAAFRTSIDPTPATTSAPH</sequence>
<comment type="subcellular location">
    <subcellularLocation>
        <location evidence="1">Cytoplasm</location>
    </subcellularLocation>
</comment>
<keyword evidence="3" id="KW-1185">Reference proteome</keyword>
<protein>
    <recommendedName>
        <fullName evidence="1">ATP-dependent dethiobiotin synthetase BioD</fullName>
        <ecNumber evidence="1">6.3.3.3</ecNumber>
    </recommendedName>
    <alternativeName>
        <fullName evidence="1">DTB synthetase</fullName>
        <shortName evidence="1">DTBS</shortName>
    </alternativeName>
    <alternativeName>
        <fullName evidence="1">Dethiobiotin synthase</fullName>
    </alternativeName>
</protein>